<evidence type="ECO:0000313" key="2">
    <source>
        <dbReference type="Proteomes" id="UP000033202"/>
    </source>
</evidence>
<evidence type="ECO:0000313" key="1">
    <source>
        <dbReference type="EMBL" id="GAO40112.1"/>
    </source>
</evidence>
<comment type="caution">
    <text evidence="1">The sequence shown here is derived from an EMBL/GenBank/DDBJ whole genome shotgun (WGS) entry which is preliminary data.</text>
</comment>
<dbReference type="AlphaFoldDB" id="A0A0E9MQR0"/>
<dbReference type="RefSeq" id="WP_046348922.1">
    <property type="nucleotide sequence ID" value="NZ_BBWU01000043.1"/>
</dbReference>
<proteinExistence type="predicted"/>
<organism evidence="1 2">
    <name type="scientific">Sphingomonas changbaiensis NBRC 104936</name>
    <dbReference type="NCBI Taxonomy" id="1219043"/>
    <lineage>
        <taxon>Bacteria</taxon>
        <taxon>Pseudomonadati</taxon>
        <taxon>Pseudomonadota</taxon>
        <taxon>Alphaproteobacteria</taxon>
        <taxon>Sphingomonadales</taxon>
        <taxon>Sphingomonadaceae</taxon>
        <taxon>Sphingomonas</taxon>
    </lineage>
</organism>
<dbReference type="STRING" id="1219043.SCH01S_43_00130"/>
<gene>
    <name evidence="1" type="ORF">SCH01S_43_00130</name>
</gene>
<sequence length="299" mass="32634">MDRILFGDNQFFGVNHMSEEKARQQLIRFQPLDAILDVLQSALKAGVRGFSCTTHDRMADVAAAVRADPAKWDGFYFCPGMPYAHKYANAVTEHGYFDALKQVLPNEGVVGAIMRGGKALVTRDVETLITMLVDAEMKMFAGLPTPIVFLQNVVTDLVLGLGYYDAFRIFAEHVKTKYNAEAGFFTMNLPMLLPALESVGVTNPIVCANVNKVGFRMSGGIDGYRHALEQRPARVIAMSVLASGAIPAREAIEWVTGEPYVKSILFGASSAGNIRSTVELIHEYDAKRGAAAPQLERAG</sequence>
<dbReference type="OrthoDB" id="5043675at2"/>
<accession>A0A0E9MQR0</accession>
<dbReference type="Proteomes" id="UP000033202">
    <property type="component" value="Unassembled WGS sequence"/>
</dbReference>
<name>A0A0E9MQR0_9SPHN</name>
<dbReference type="EMBL" id="BBWU01000043">
    <property type="protein sequence ID" value="GAO40112.1"/>
    <property type="molecule type" value="Genomic_DNA"/>
</dbReference>
<keyword evidence="2" id="KW-1185">Reference proteome</keyword>
<protein>
    <submittedName>
        <fullName evidence="1">Uncharacterized protein</fullName>
    </submittedName>
</protein>
<reference evidence="1 2" key="1">
    <citation type="submission" date="2015-04" db="EMBL/GenBank/DDBJ databases">
        <title>Whole genome shotgun sequence of Sphingomonas changbaiensis NBRC 104936.</title>
        <authorList>
            <person name="Katano-Makiyama Y."/>
            <person name="Hosoyama A."/>
            <person name="Hashimoto M."/>
            <person name="Noguchi M."/>
            <person name="Tsuchikane K."/>
            <person name="Ohji S."/>
            <person name="Yamazoe A."/>
            <person name="Ichikawa N."/>
            <person name="Kimura A."/>
            <person name="Fujita N."/>
        </authorList>
    </citation>
    <scope>NUCLEOTIDE SEQUENCE [LARGE SCALE GENOMIC DNA]</scope>
    <source>
        <strain evidence="1 2">NBRC 104936</strain>
    </source>
</reference>